<accession>A0A6L5Z1A4</accession>
<feature type="transmembrane region" description="Helical" evidence="6">
    <location>
        <begin position="60"/>
        <end position="80"/>
    </location>
</feature>
<feature type="transmembrane region" description="Helical" evidence="6">
    <location>
        <begin position="141"/>
        <end position="165"/>
    </location>
</feature>
<comment type="subcellular location">
    <subcellularLocation>
        <location evidence="1">Membrane</location>
        <topology evidence="1">Multi-pass membrane protein</topology>
    </subcellularLocation>
</comment>
<dbReference type="AlphaFoldDB" id="A0A6L5Z1A4"/>
<feature type="transmembrane region" description="Helical" evidence="6">
    <location>
        <begin position="195"/>
        <end position="217"/>
    </location>
</feature>
<dbReference type="Proteomes" id="UP000474957">
    <property type="component" value="Unassembled WGS sequence"/>
</dbReference>
<proteinExistence type="inferred from homology"/>
<evidence type="ECO:0000256" key="4">
    <source>
        <dbReference type="ARBA" id="ARBA00022989"/>
    </source>
</evidence>
<keyword evidence="3 6" id="KW-0812">Transmembrane</keyword>
<dbReference type="EMBL" id="WIND01000005">
    <property type="protein sequence ID" value="MSU89840.1"/>
    <property type="molecule type" value="Genomic_DNA"/>
</dbReference>
<evidence type="ECO:0000313" key="8">
    <source>
        <dbReference type="Proteomes" id="UP000474957"/>
    </source>
</evidence>
<feature type="transmembrane region" description="Helical" evidence="6">
    <location>
        <begin position="252"/>
        <end position="273"/>
    </location>
</feature>
<dbReference type="RefSeq" id="WP_154446313.1">
    <property type="nucleotide sequence ID" value="NZ_WIND01000005.1"/>
</dbReference>
<dbReference type="PANTHER" id="PTHR21716:SF16">
    <property type="entry name" value="BLL1467 PROTEIN"/>
    <property type="match status" value="1"/>
</dbReference>
<dbReference type="GO" id="GO:0016020">
    <property type="term" value="C:membrane"/>
    <property type="evidence" value="ECO:0007669"/>
    <property type="project" value="UniProtKB-SubCell"/>
</dbReference>
<gene>
    <name evidence="7" type="ORF">GE300_09460</name>
</gene>
<evidence type="ECO:0000256" key="1">
    <source>
        <dbReference type="ARBA" id="ARBA00004141"/>
    </source>
</evidence>
<keyword evidence="8" id="KW-1185">Reference proteome</keyword>
<evidence type="ECO:0000256" key="2">
    <source>
        <dbReference type="ARBA" id="ARBA00009773"/>
    </source>
</evidence>
<keyword evidence="4 6" id="KW-1133">Transmembrane helix</keyword>
<feature type="transmembrane region" description="Helical" evidence="6">
    <location>
        <begin position="223"/>
        <end position="245"/>
    </location>
</feature>
<evidence type="ECO:0000256" key="6">
    <source>
        <dbReference type="SAM" id="Phobius"/>
    </source>
</evidence>
<feature type="transmembrane region" description="Helical" evidence="6">
    <location>
        <begin position="293"/>
        <end position="318"/>
    </location>
</feature>
<sequence>MTISDTLYRGAVVFLAAVAMFVVLSLAEAVFAPLLLALVIGVVLSPLLRLGERLHLPRVLNALFALIFGLGVLALLIVLLEPPVSSIAERAPAIWYEVRGTFTEIQTRLNGLMQFSDEVSETLGEQAENREGGNIPTWTDALLLAPSLAAQILIFVGGLFFFLLTRAEVYDGIARLLPRLERAQIERVEHTVSHYFLTISVINFCFGASVALALHLLGMPSPILWGVIAAAMNYILYLGPALVALSLAVSGIVVYDGAAILLPPLVFVALNVAEGQFITPALVGRHMSVNPLLVFFSLVFWLWLWGPVGGFIAIPLLLMANGLWEQARPPAATVAPVHTAREAGPRREAGPAAE</sequence>
<feature type="transmembrane region" description="Helical" evidence="6">
    <location>
        <begin position="7"/>
        <end position="24"/>
    </location>
</feature>
<dbReference type="Pfam" id="PF01594">
    <property type="entry name" value="AI-2E_transport"/>
    <property type="match status" value="1"/>
</dbReference>
<evidence type="ECO:0000313" key="7">
    <source>
        <dbReference type="EMBL" id="MSU89840.1"/>
    </source>
</evidence>
<reference evidence="7 8" key="1">
    <citation type="submission" date="2019-10" db="EMBL/GenBank/DDBJ databases">
        <title>Cognatihalovulum marinum gen. nov. sp. nov., a new member of the family Rhodobacteraceae isolated from deep seawater of the Northwest Indian Ocean.</title>
        <authorList>
            <person name="Ruan C."/>
            <person name="Wang J."/>
            <person name="Zheng X."/>
            <person name="Song L."/>
            <person name="Zhu Y."/>
            <person name="Huang Y."/>
            <person name="Lu Z."/>
            <person name="Du W."/>
            <person name="Huang L."/>
            <person name="Dai X."/>
        </authorList>
    </citation>
    <scope>NUCLEOTIDE SEQUENCE [LARGE SCALE GENOMIC DNA]</scope>
    <source>
        <strain evidence="7 8">2CG4</strain>
    </source>
</reference>
<organism evidence="7 8">
    <name type="scientific">Halovulum marinum</name>
    <dbReference type="NCBI Taxonomy" id="2662447"/>
    <lineage>
        <taxon>Bacteria</taxon>
        <taxon>Pseudomonadati</taxon>
        <taxon>Pseudomonadota</taxon>
        <taxon>Alphaproteobacteria</taxon>
        <taxon>Rhodobacterales</taxon>
        <taxon>Paracoccaceae</taxon>
        <taxon>Halovulum</taxon>
    </lineage>
</organism>
<dbReference type="InterPro" id="IPR002549">
    <property type="entry name" value="AI-2E-like"/>
</dbReference>
<comment type="caution">
    <text evidence="7">The sequence shown here is derived from an EMBL/GenBank/DDBJ whole genome shotgun (WGS) entry which is preliminary data.</text>
</comment>
<name>A0A6L5Z1A4_9RHOB</name>
<evidence type="ECO:0000256" key="3">
    <source>
        <dbReference type="ARBA" id="ARBA00022692"/>
    </source>
</evidence>
<feature type="transmembrane region" description="Helical" evidence="6">
    <location>
        <begin position="30"/>
        <end position="48"/>
    </location>
</feature>
<keyword evidence="5 6" id="KW-0472">Membrane</keyword>
<protein>
    <submittedName>
        <fullName evidence="7">AI-2E family transporter</fullName>
    </submittedName>
</protein>
<evidence type="ECO:0000256" key="5">
    <source>
        <dbReference type="ARBA" id="ARBA00023136"/>
    </source>
</evidence>
<comment type="similarity">
    <text evidence="2">Belongs to the autoinducer-2 exporter (AI-2E) (TC 2.A.86) family.</text>
</comment>
<dbReference type="PANTHER" id="PTHR21716">
    <property type="entry name" value="TRANSMEMBRANE PROTEIN"/>
    <property type="match status" value="1"/>
</dbReference>
<dbReference type="GO" id="GO:0055085">
    <property type="term" value="P:transmembrane transport"/>
    <property type="evidence" value="ECO:0007669"/>
    <property type="project" value="TreeGrafter"/>
</dbReference>